<dbReference type="EMBL" id="JANBPK010000742">
    <property type="protein sequence ID" value="KAJ2933462.1"/>
    <property type="molecule type" value="Genomic_DNA"/>
</dbReference>
<accession>A0A9W8JF97</accession>
<evidence type="ECO:0000256" key="4">
    <source>
        <dbReference type="ARBA" id="ARBA00022917"/>
    </source>
</evidence>
<evidence type="ECO:0000256" key="1">
    <source>
        <dbReference type="ARBA" id="ARBA00004496"/>
    </source>
</evidence>
<comment type="caution">
    <text evidence="6">The sequence shown here is derived from an EMBL/GenBank/DDBJ whole genome shotgun (WGS) entry which is preliminary data.</text>
</comment>
<evidence type="ECO:0000256" key="3">
    <source>
        <dbReference type="ARBA" id="ARBA00022801"/>
    </source>
</evidence>
<dbReference type="InterPro" id="IPR015033">
    <property type="entry name" value="HBS1-like_N"/>
</dbReference>
<organism evidence="6 7">
    <name type="scientific">Candolleomyces eurysporus</name>
    <dbReference type="NCBI Taxonomy" id="2828524"/>
    <lineage>
        <taxon>Eukaryota</taxon>
        <taxon>Fungi</taxon>
        <taxon>Dikarya</taxon>
        <taxon>Basidiomycota</taxon>
        <taxon>Agaricomycotina</taxon>
        <taxon>Agaricomycetes</taxon>
        <taxon>Agaricomycetidae</taxon>
        <taxon>Agaricales</taxon>
        <taxon>Agaricineae</taxon>
        <taxon>Psathyrellaceae</taxon>
        <taxon>Candolleomyces</taxon>
    </lineage>
</organism>
<dbReference type="Proteomes" id="UP001140091">
    <property type="component" value="Unassembled WGS sequence"/>
</dbReference>
<dbReference type="AlphaFoldDB" id="A0A9W8JF97"/>
<protein>
    <recommendedName>
        <fullName evidence="5">HBS1-like protein N-terminal domain-containing protein</fullName>
    </recommendedName>
</protein>
<comment type="subcellular location">
    <subcellularLocation>
        <location evidence="1">Cytoplasm</location>
    </subcellularLocation>
</comment>
<name>A0A9W8JF97_9AGAR</name>
<gene>
    <name evidence="6" type="ORF">H1R20_g3628</name>
</gene>
<dbReference type="GO" id="GO:0005737">
    <property type="term" value="C:cytoplasm"/>
    <property type="evidence" value="ECO:0007669"/>
    <property type="project" value="UniProtKB-SubCell"/>
</dbReference>
<feature type="domain" description="HBS1-like protein N-terminal" evidence="5">
    <location>
        <begin position="17"/>
        <end position="84"/>
    </location>
</feature>
<dbReference type="GO" id="GO:0006412">
    <property type="term" value="P:translation"/>
    <property type="evidence" value="ECO:0007669"/>
    <property type="project" value="UniProtKB-KW"/>
</dbReference>
<evidence type="ECO:0000256" key="2">
    <source>
        <dbReference type="ARBA" id="ARBA00022490"/>
    </source>
</evidence>
<evidence type="ECO:0000313" key="6">
    <source>
        <dbReference type="EMBL" id="KAJ2933462.1"/>
    </source>
</evidence>
<dbReference type="OrthoDB" id="342024at2759"/>
<evidence type="ECO:0000313" key="7">
    <source>
        <dbReference type="Proteomes" id="UP001140091"/>
    </source>
</evidence>
<sequence length="97" mass="11109">MSRHRDIRNLDIQSELDDDALSDGGEELTAEQEQQMNQAFDQVQAVIGDSVISELSERAVREALWEFYFDVDQTVEWALGKYASYTASPPCQFIRFS</sequence>
<dbReference type="Pfam" id="PF08938">
    <property type="entry name" value="HBS1_N"/>
    <property type="match status" value="1"/>
</dbReference>
<feature type="non-terminal residue" evidence="6">
    <location>
        <position position="1"/>
    </location>
</feature>
<keyword evidence="3" id="KW-0378">Hydrolase</keyword>
<dbReference type="GO" id="GO:0016787">
    <property type="term" value="F:hydrolase activity"/>
    <property type="evidence" value="ECO:0007669"/>
    <property type="project" value="UniProtKB-KW"/>
</dbReference>
<keyword evidence="4" id="KW-0648">Protein biosynthesis</keyword>
<evidence type="ECO:0000259" key="5">
    <source>
        <dbReference type="Pfam" id="PF08938"/>
    </source>
</evidence>
<reference evidence="6" key="1">
    <citation type="submission" date="2022-06" db="EMBL/GenBank/DDBJ databases">
        <title>Genome Sequence of Candolleomyces eurysporus.</title>
        <authorList>
            <person name="Buettner E."/>
        </authorList>
    </citation>
    <scope>NUCLEOTIDE SEQUENCE</scope>
    <source>
        <strain evidence="6">VTCC 930004</strain>
    </source>
</reference>
<keyword evidence="2" id="KW-0963">Cytoplasm</keyword>
<proteinExistence type="predicted"/>
<keyword evidence="7" id="KW-1185">Reference proteome</keyword>